<dbReference type="NCBIfam" id="TIGR01826">
    <property type="entry name" value="CofD_related"/>
    <property type="match status" value="1"/>
</dbReference>
<evidence type="ECO:0000256" key="1">
    <source>
        <dbReference type="ARBA" id="ARBA00022490"/>
    </source>
</evidence>
<evidence type="ECO:0000313" key="4">
    <source>
        <dbReference type="Proteomes" id="UP000228496"/>
    </source>
</evidence>
<dbReference type="CDD" id="cd07187">
    <property type="entry name" value="YvcK_like"/>
    <property type="match status" value="1"/>
</dbReference>
<protein>
    <recommendedName>
        <fullName evidence="2">Putative gluconeogenesis factor</fullName>
    </recommendedName>
</protein>
<keyword evidence="1 2" id="KW-0963">Cytoplasm</keyword>
<dbReference type="AlphaFoldDB" id="A0A2J0Q737"/>
<dbReference type="EMBL" id="PCXQ01000006">
    <property type="protein sequence ID" value="PJE50560.1"/>
    <property type="molecule type" value="Genomic_DNA"/>
</dbReference>
<dbReference type="PANTHER" id="PTHR30135:SF3">
    <property type="entry name" value="GLUCONEOGENESIS FACTOR-RELATED"/>
    <property type="match status" value="1"/>
</dbReference>
<comment type="function">
    <text evidence="2">Required for morphogenesis under gluconeogenic growth conditions.</text>
</comment>
<proteinExistence type="inferred from homology"/>
<organism evidence="3 4">
    <name type="scientific">Candidatus Yanofskybacteria bacterium CG10_big_fil_rev_8_21_14_0_10_36_16</name>
    <dbReference type="NCBI Taxonomy" id="1975096"/>
    <lineage>
        <taxon>Bacteria</taxon>
        <taxon>Candidatus Yanofskyibacteriota</taxon>
    </lineage>
</organism>
<dbReference type="SUPFAM" id="SSF142338">
    <property type="entry name" value="CofD-like"/>
    <property type="match status" value="1"/>
</dbReference>
<dbReference type="PANTHER" id="PTHR30135">
    <property type="entry name" value="UNCHARACTERIZED PROTEIN YVCK-RELATED"/>
    <property type="match status" value="1"/>
</dbReference>
<dbReference type="InterPro" id="IPR038136">
    <property type="entry name" value="CofD-like_dom_sf"/>
</dbReference>
<dbReference type="InterPro" id="IPR002882">
    <property type="entry name" value="CofD"/>
</dbReference>
<comment type="subcellular location">
    <subcellularLocation>
        <location evidence="2">Cytoplasm</location>
    </subcellularLocation>
</comment>
<reference evidence="3 4" key="1">
    <citation type="submission" date="2017-09" db="EMBL/GenBank/DDBJ databases">
        <title>Depth-based differentiation of microbial function through sediment-hosted aquifers and enrichment of novel symbionts in the deep terrestrial subsurface.</title>
        <authorList>
            <person name="Probst A.J."/>
            <person name="Ladd B."/>
            <person name="Jarett J.K."/>
            <person name="Geller-Mcgrath D.E."/>
            <person name="Sieber C.M."/>
            <person name="Emerson J.B."/>
            <person name="Anantharaman K."/>
            <person name="Thomas B.C."/>
            <person name="Malmstrom R."/>
            <person name="Stieglmeier M."/>
            <person name="Klingl A."/>
            <person name="Woyke T."/>
            <person name="Ryan C.M."/>
            <person name="Banfield J.F."/>
        </authorList>
    </citation>
    <scope>NUCLEOTIDE SEQUENCE [LARGE SCALE GENOMIC DNA]</scope>
    <source>
        <strain evidence="3">CG10_big_fil_rev_8_21_14_0_10_36_16</strain>
    </source>
</reference>
<gene>
    <name evidence="3" type="ORF">COV29_04095</name>
</gene>
<comment type="similarity">
    <text evidence="2">Belongs to the gluconeogenesis factor family.</text>
</comment>
<sequence>MTKKITVMGGGTGVYTVLSSLKNKNLELSAIVSMCDDGGSTGRLRDDYGVLPPGDIRRSLVALSSAENQLRKLFEHRFANGGLAGHNFGNIFLAALEKTSGNFYNGVKLASQILSVKGNVVPVTLDDVRLYAKLENGKIIKGETNIDIPKHNPKLKITSIYTKPRGKANPDAIKKILEADFIIIGPGDLYTSILPNLLISGVSNALRKTKAKKIYICNLMTKKGETNKYTGKDFVENLENYLGKNVLDYVLINNKKPGRTRLQKYSKQRSEIVIMPRGFKPKGLIKSDLITNKGFIRHDTKKLGRLILKIINT</sequence>
<dbReference type="Pfam" id="PF01933">
    <property type="entry name" value="CofD"/>
    <property type="match status" value="1"/>
</dbReference>
<dbReference type="Proteomes" id="UP000228496">
    <property type="component" value="Unassembled WGS sequence"/>
</dbReference>
<dbReference type="GO" id="GO:0043743">
    <property type="term" value="F:LPPG:FO 2-phospho-L-lactate transferase activity"/>
    <property type="evidence" value="ECO:0007669"/>
    <property type="project" value="InterPro"/>
</dbReference>
<name>A0A2J0Q737_9BACT</name>
<dbReference type="Gene3D" id="3.40.50.10680">
    <property type="entry name" value="CofD-like domains"/>
    <property type="match status" value="1"/>
</dbReference>
<dbReference type="HAMAP" id="MF_00973">
    <property type="entry name" value="Gluconeogen_factor"/>
    <property type="match status" value="1"/>
</dbReference>
<dbReference type="GO" id="GO:0008360">
    <property type="term" value="P:regulation of cell shape"/>
    <property type="evidence" value="ECO:0007669"/>
    <property type="project" value="UniProtKB-UniRule"/>
</dbReference>
<dbReference type="GO" id="GO:0005737">
    <property type="term" value="C:cytoplasm"/>
    <property type="evidence" value="ECO:0007669"/>
    <property type="project" value="UniProtKB-SubCell"/>
</dbReference>
<accession>A0A2J0Q737</accession>
<dbReference type="InterPro" id="IPR010119">
    <property type="entry name" value="Gluconeogen_factor"/>
</dbReference>
<evidence type="ECO:0000256" key="2">
    <source>
        <dbReference type="HAMAP-Rule" id="MF_00973"/>
    </source>
</evidence>
<evidence type="ECO:0000313" key="3">
    <source>
        <dbReference type="EMBL" id="PJE50560.1"/>
    </source>
</evidence>
<comment type="caution">
    <text evidence="3">The sequence shown here is derived from an EMBL/GenBank/DDBJ whole genome shotgun (WGS) entry which is preliminary data.</text>
</comment>